<comment type="caution">
    <text evidence="5">The sequence shown here is derived from an EMBL/GenBank/DDBJ whole genome shotgun (WGS) entry which is preliminary data.</text>
</comment>
<gene>
    <name evidence="5" type="ORF">H8705_13035</name>
</gene>
<dbReference type="GO" id="GO:0000976">
    <property type="term" value="F:transcription cis-regulatory region binding"/>
    <property type="evidence" value="ECO:0007669"/>
    <property type="project" value="TreeGrafter"/>
</dbReference>
<evidence type="ECO:0000313" key="6">
    <source>
        <dbReference type="Proteomes" id="UP000623678"/>
    </source>
</evidence>
<evidence type="ECO:0000256" key="1">
    <source>
        <dbReference type="ARBA" id="ARBA00023015"/>
    </source>
</evidence>
<dbReference type="SUPFAM" id="SSF47413">
    <property type="entry name" value="lambda repressor-like DNA-binding domains"/>
    <property type="match status" value="1"/>
</dbReference>
<proteinExistence type="predicted"/>
<dbReference type="Gene3D" id="1.10.260.40">
    <property type="entry name" value="lambda repressor-like DNA-binding domains"/>
    <property type="match status" value="1"/>
</dbReference>
<dbReference type="PANTHER" id="PTHR30146:SF109">
    <property type="entry name" value="HTH-TYPE TRANSCRIPTIONAL REGULATOR GALS"/>
    <property type="match status" value="1"/>
</dbReference>
<reference evidence="5" key="1">
    <citation type="submission" date="2020-08" db="EMBL/GenBank/DDBJ databases">
        <title>Genome public.</title>
        <authorList>
            <person name="Liu C."/>
            <person name="Sun Q."/>
        </authorList>
    </citation>
    <scope>NUCLEOTIDE SEQUENCE</scope>
    <source>
        <strain evidence="5">NSJ-64</strain>
    </source>
</reference>
<dbReference type="AlphaFoldDB" id="A0A926ERS0"/>
<dbReference type="GO" id="GO:0003700">
    <property type="term" value="F:DNA-binding transcription factor activity"/>
    <property type="evidence" value="ECO:0007669"/>
    <property type="project" value="TreeGrafter"/>
</dbReference>
<dbReference type="SUPFAM" id="SSF53822">
    <property type="entry name" value="Periplasmic binding protein-like I"/>
    <property type="match status" value="1"/>
</dbReference>
<evidence type="ECO:0000313" key="5">
    <source>
        <dbReference type="EMBL" id="MBC8586506.1"/>
    </source>
</evidence>
<dbReference type="InterPro" id="IPR010982">
    <property type="entry name" value="Lambda_DNA-bd_dom_sf"/>
</dbReference>
<dbReference type="Proteomes" id="UP000623678">
    <property type="component" value="Unassembled WGS sequence"/>
</dbReference>
<dbReference type="Pfam" id="PF00356">
    <property type="entry name" value="LacI"/>
    <property type="match status" value="1"/>
</dbReference>
<dbReference type="Gene3D" id="3.40.50.2300">
    <property type="match status" value="2"/>
</dbReference>
<evidence type="ECO:0000259" key="4">
    <source>
        <dbReference type="PROSITE" id="PS50932"/>
    </source>
</evidence>
<dbReference type="InterPro" id="IPR000843">
    <property type="entry name" value="HTH_LacI"/>
</dbReference>
<accession>A0A926ERS0</accession>
<organism evidence="5 6">
    <name type="scientific">Youxingia wuxianensis</name>
    <dbReference type="NCBI Taxonomy" id="2763678"/>
    <lineage>
        <taxon>Bacteria</taxon>
        <taxon>Bacillati</taxon>
        <taxon>Bacillota</taxon>
        <taxon>Clostridia</taxon>
        <taxon>Eubacteriales</taxon>
        <taxon>Oscillospiraceae</taxon>
        <taxon>Youxingia</taxon>
    </lineage>
</organism>
<evidence type="ECO:0000256" key="3">
    <source>
        <dbReference type="ARBA" id="ARBA00023163"/>
    </source>
</evidence>
<protein>
    <submittedName>
        <fullName evidence="5">LacI family DNA-binding transcriptional regulator</fullName>
    </submittedName>
</protein>
<feature type="domain" description="HTH lacI-type" evidence="4">
    <location>
        <begin position="5"/>
        <end position="59"/>
    </location>
</feature>
<dbReference type="Pfam" id="PF13377">
    <property type="entry name" value="Peripla_BP_3"/>
    <property type="match status" value="1"/>
</dbReference>
<dbReference type="EMBL" id="JACRTD010000013">
    <property type="protein sequence ID" value="MBC8586506.1"/>
    <property type="molecule type" value="Genomic_DNA"/>
</dbReference>
<dbReference type="PANTHER" id="PTHR30146">
    <property type="entry name" value="LACI-RELATED TRANSCRIPTIONAL REPRESSOR"/>
    <property type="match status" value="1"/>
</dbReference>
<dbReference type="SMART" id="SM00354">
    <property type="entry name" value="HTH_LACI"/>
    <property type="match status" value="1"/>
</dbReference>
<keyword evidence="3" id="KW-0804">Transcription</keyword>
<sequence>MAKKVTLNDIALATNLSKYAVSRAISGKPGISAETRARVLEACKQLGYIKSPSKDNDKYILMLMPESDLNDATFWMRVLQGTESAATEKGYALHVKVIKDDEDPMLLGEVDKAAGILYAGHKSVGCARKFLRTGRPGLLMTYPPESLFEMDVIHTGDREAGVALCSQLLQWGHSRIAFYGTTQRPSTLNRLKGVQDALKAYDMGLSHLWNDEKYLQQTVMMEELASLHKSGKLPTAILCSYESLAQSMVFMINTLQLSVPEDISVAAFNLELDGDSPIPLTGAGLSKQEYGRLAVDCLCDRVENQNLPIRRLTILPKLLLKGTACLVKTKE</sequence>
<dbReference type="RefSeq" id="WP_262396224.1">
    <property type="nucleotide sequence ID" value="NZ_JACRTD010000013.1"/>
</dbReference>
<keyword evidence="1" id="KW-0805">Transcription regulation</keyword>
<dbReference type="PROSITE" id="PS50932">
    <property type="entry name" value="HTH_LACI_2"/>
    <property type="match status" value="1"/>
</dbReference>
<dbReference type="InterPro" id="IPR028082">
    <property type="entry name" value="Peripla_BP_I"/>
</dbReference>
<dbReference type="CDD" id="cd01392">
    <property type="entry name" value="HTH_LacI"/>
    <property type="match status" value="1"/>
</dbReference>
<dbReference type="InterPro" id="IPR046335">
    <property type="entry name" value="LacI/GalR-like_sensor"/>
</dbReference>
<evidence type="ECO:0000256" key="2">
    <source>
        <dbReference type="ARBA" id="ARBA00023125"/>
    </source>
</evidence>
<keyword evidence="2 5" id="KW-0238">DNA-binding</keyword>
<keyword evidence="6" id="KW-1185">Reference proteome</keyword>
<name>A0A926ERS0_9FIRM</name>